<comment type="similarity">
    <text evidence="1">Belongs to the short-chain dehydrogenases/reductases (SDR) family.</text>
</comment>
<dbReference type="RefSeq" id="WP_111357314.1">
    <property type="nucleotide sequence ID" value="NZ_NHSK01000161.1"/>
</dbReference>
<comment type="caution">
    <text evidence="4">The sequence shown here is derived from an EMBL/GenBank/DDBJ whole genome shotgun (WGS) entry which is preliminary data.</text>
</comment>
<dbReference type="CDD" id="cd05233">
    <property type="entry name" value="SDR_c"/>
    <property type="match status" value="1"/>
</dbReference>
<dbReference type="InterPro" id="IPR036291">
    <property type="entry name" value="NAD(P)-bd_dom_sf"/>
</dbReference>
<evidence type="ECO:0000313" key="4">
    <source>
        <dbReference type="EMBL" id="RAI38809.1"/>
    </source>
</evidence>
<dbReference type="FunFam" id="3.40.50.720:FF:000084">
    <property type="entry name" value="Short-chain dehydrogenase reductase"/>
    <property type="match status" value="1"/>
</dbReference>
<dbReference type="InterPro" id="IPR020904">
    <property type="entry name" value="Sc_DH/Rdtase_CS"/>
</dbReference>
<dbReference type="GO" id="GO:0016616">
    <property type="term" value="F:oxidoreductase activity, acting on the CH-OH group of donors, NAD or NADP as acceptor"/>
    <property type="evidence" value="ECO:0007669"/>
    <property type="project" value="TreeGrafter"/>
</dbReference>
<dbReference type="Gene3D" id="3.40.50.720">
    <property type="entry name" value="NAD(P)-binding Rossmann-like Domain"/>
    <property type="match status" value="1"/>
</dbReference>
<name>A0A327KJC2_9BRAD</name>
<dbReference type="SUPFAM" id="SSF51735">
    <property type="entry name" value="NAD(P)-binding Rossmann-fold domains"/>
    <property type="match status" value="1"/>
</dbReference>
<evidence type="ECO:0000259" key="3">
    <source>
        <dbReference type="SMART" id="SM00822"/>
    </source>
</evidence>
<keyword evidence="2" id="KW-0560">Oxidoreductase</keyword>
<gene>
    <name evidence="4" type="ORF">CH338_11485</name>
</gene>
<feature type="domain" description="Ketoreductase" evidence="3">
    <location>
        <begin position="5"/>
        <end position="185"/>
    </location>
</feature>
<dbReference type="OrthoDB" id="9789398at2"/>
<dbReference type="InterPro" id="IPR002347">
    <property type="entry name" value="SDR_fam"/>
</dbReference>
<dbReference type="SMART" id="SM00822">
    <property type="entry name" value="PKS_KR"/>
    <property type="match status" value="1"/>
</dbReference>
<evidence type="ECO:0000313" key="5">
    <source>
        <dbReference type="Proteomes" id="UP000248863"/>
    </source>
</evidence>
<sequence length="247" mass="26113">MLNGRTIVVTGAARGVGRAIAEACGRRGARLILADIRVEAGEATTAALVRQNIDARFVPVDLGEPESVTRFAEAIMAQDETIDGLVNNAAIATNVGGKLFDEIDLDLWDRVQRVNVRGTWLVTRALAPLMGRGGRIVNLASDTALWGAPKLLAYTASKGAVMAMTRSLARELGPRGIAVTAVAPGIMRCEATDYVPAERHQLYENGRAVPGPQTPEDIVDVVAFLLSEGALPLTGQVLPVSAGFVFT</sequence>
<proteinExistence type="inferred from homology"/>
<dbReference type="PROSITE" id="PS00061">
    <property type="entry name" value="ADH_SHORT"/>
    <property type="match status" value="1"/>
</dbReference>
<dbReference type="PANTHER" id="PTHR42760">
    <property type="entry name" value="SHORT-CHAIN DEHYDROGENASES/REDUCTASES FAMILY MEMBER"/>
    <property type="match status" value="1"/>
</dbReference>
<dbReference type="InterPro" id="IPR057326">
    <property type="entry name" value="KR_dom"/>
</dbReference>
<dbReference type="Pfam" id="PF13561">
    <property type="entry name" value="adh_short_C2"/>
    <property type="match status" value="1"/>
</dbReference>
<dbReference type="PANTHER" id="PTHR42760:SF115">
    <property type="entry name" value="3-OXOACYL-[ACYL-CARRIER-PROTEIN] REDUCTASE FABG"/>
    <property type="match status" value="1"/>
</dbReference>
<dbReference type="AlphaFoldDB" id="A0A327KJC2"/>
<accession>A0A327KJC2</accession>
<evidence type="ECO:0000256" key="2">
    <source>
        <dbReference type="ARBA" id="ARBA00023002"/>
    </source>
</evidence>
<keyword evidence="5" id="KW-1185">Reference proteome</keyword>
<reference evidence="4 5" key="1">
    <citation type="submission" date="2017-07" db="EMBL/GenBank/DDBJ databases">
        <title>Draft Genome Sequences of Select Purple Nonsulfur Bacteria.</title>
        <authorList>
            <person name="Lasarre B."/>
            <person name="Mckinlay J.B."/>
        </authorList>
    </citation>
    <scope>NUCLEOTIDE SEQUENCE [LARGE SCALE GENOMIC DNA]</scope>
    <source>
        <strain evidence="4 5">DSM 11907</strain>
    </source>
</reference>
<dbReference type="PRINTS" id="PR00080">
    <property type="entry name" value="SDRFAMILY"/>
</dbReference>
<evidence type="ECO:0000256" key="1">
    <source>
        <dbReference type="ARBA" id="ARBA00006484"/>
    </source>
</evidence>
<dbReference type="EMBL" id="NPEU01000107">
    <property type="protein sequence ID" value="RAI38809.1"/>
    <property type="molecule type" value="Genomic_DNA"/>
</dbReference>
<dbReference type="Proteomes" id="UP000248863">
    <property type="component" value="Unassembled WGS sequence"/>
</dbReference>
<organism evidence="4 5">
    <name type="scientific">Rhodoplanes elegans</name>
    <dbReference type="NCBI Taxonomy" id="29408"/>
    <lineage>
        <taxon>Bacteria</taxon>
        <taxon>Pseudomonadati</taxon>
        <taxon>Pseudomonadota</taxon>
        <taxon>Alphaproteobacteria</taxon>
        <taxon>Hyphomicrobiales</taxon>
        <taxon>Nitrobacteraceae</taxon>
        <taxon>Rhodoplanes</taxon>
    </lineage>
</organism>
<protein>
    <submittedName>
        <fullName evidence="4">Short-chain dehydrogenase</fullName>
    </submittedName>
</protein>
<dbReference type="PRINTS" id="PR00081">
    <property type="entry name" value="GDHRDH"/>
</dbReference>